<dbReference type="PROSITE" id="PS50929">
    <property type="entry name" value="ABC_TM1F"/>
    <property type="match status" value="2"/>
</dbReference>
<feature type="domain" description="ABC transmembrane type-1" evidence="11">
    <location>
        <begin position="686"/>
        <end position="973"/>
    </location>
</feature>
<reference evidence="13" key="1">
    <citation type="submission" date="2014-12" db="EMBL/GenBank/DDBJ databases">
        <title>Genome Sequence of Valsa Canker Pathogens Uncovers a Specific Adaption of Colonization on Woody Bark.</title>
        <authorList>
            <person name="Yin Z."/>
            <person name="Liu H."/>
            <person name="Gao X."/>
            <person name="Li Z."/>
            <person name="Song N."/>
            <person name="Ke X."/>
            <person name="Dai Q."/>
            <person name="Wu Y."/>
            <person name="Sun Y."/>
            <person name="Xu J.-R."/>
            <person name="Kang Z.K."/>
            <person name="Wang L."/>
            <person name="Huang L."/>
        </authorList>
    </citation>
    <scope>NUCLEOTIDE SEQUENCE [LARGE SCALE GENOMIC DNA]</scope>
    <source>
        <strain evidence="13">SXYL134</strain>
    </source>
</reference>
<dbReference type="InterPro" id="IPR027417">
    <property type="entry name" value="P-loop_NTPase"/>
</dbReference>
<feature type="domain" description="ABC transmembrane type-1" evidence="11">
    <location>
        <begin position="1"/>
        <end position="256"/>
    </location>
</feature>
<dbReference type="GO" id="GO:0005743">
    <property type="term" value="C:mitochondrial inner membrane"/>
    <property type="evidence" value="ECO:0007669"/>
    <property type="project" value="TreeGrafter"/>
</dbReference>
<feature type="transmembrane region" description="Helical" evidence="9">
    <location>
        <begin position="226"/>
        <end position="244"/>
    </location>
</feature>
<feature type="transmembrane region" description="Helical" evidence="9">
    <location>
        <begin position="801"/>
        <end position="825"/>
    </location>
</feature>
<evidence type="ECO:0000256" key="1">
    <source>
        <dbReference type="ARBA" id="ARBA00004141"/>
    </source>
</evidence>
<evidence type="ECO:0000313" key="13">
    <source>
        <dbReference type="Proteomes" id="UP000078576"/>
    </source>
</evidence>
<keyword evidence="6 9" id="KW-1133">Transmembrane helix</keyword>
<dbReference type="CDD" id="cd03249">
    <property type="entry name" value="ABC_MTABC3_MDL1_MDL2"/>
    <property type="match status" value="1"/>
</dbReference>
<dbReference type="InterPro" id="IPR011527">
    <property type="entry name" value="ABC1_TM_dom"/>
</dbReference>
<dbReference type="Pfam" id="PF00005">
    <property type="entry name" value="ABC_tran"/>
    <property type="match status" value="3"/>
</dbReference>
<dbReference type="Gene3D" id="1.20.1560.10">
    <property type="entry name" value="ABC transporter type 1, transmembrane domain"/>
    <property type="match status" value="2"/>
</dbReference>
<gene>
    <name evidence="12" type="ORF">VP1G_01421</name>
</gene>
<evidence type="ECO:0000256" key="4">
    <source>
        <dbReference type="ARBA" id="ARBA00022741"/>
    </source>
</evidence>
<keyword evidence="7 9" id="KW-0472">Membrane</keyword>
<keyword evidence="5" id="KW-0067">ATP-binding</keyword>
<dbReference type="Gene3D" id="3.40.50.300">
    <property type="entry name" value="P-loop containing nucleotide triphosphate hydrolases"/>
    <property type="match status" value="2"/>
</dbReference>
<evidence type="ECO:0000313" key="12">
    <source>
        <dbReference type="EMBL" id="KUI54069.1"/>
    </source>
</evidence>
<dbReference type="AlphaFoldDB" id="A0A194UQZ6"/>
<comment type="subcellular location">
    <subcellularLocation>
        <location evidence="1">Membrane</location>
        <topology evidence="1">Multi-pass membrane protein</topology>
    </subcellularLocation>
</comment>
<feature type="transmembrane region" description="Helical" evidence="9">
    <location>
        <begin position="910"/>
        <end position="932"/>
    </location>
</feature>
<evidence type="ECO:0000256" key="6">
    <source>
        <dbReference type="ARBA" id="ARBA00022989"/>
    </source>
</evidence>
<evidence type="ECO:0000259" key="10">
    <source>
        <dbReference type="PROSITE" id="PS50893"/>
    </source>
</evidence>
<dbReference type="PROSITE" id="PS00211">
    <property type="entry name" value="ABC_TRANSPORTER_1"/>
    <property type="match status" value="2"/>
</dbReference>
<dbReference type="GO" id="GO:0016887">
    <property type="term" value="F:ATP hydrolysis activity"/>
    <property type="evidence" value="ECO:0007669"/>
    <property type="project" value="InterPro"/>
</dbReference>
<feature type="transmembrane region" description="Helical" evidence="9">
    <location>
        <begin position="682"/>
        <end position="705"/>
    </location>
</feature>
<dbReference type="InterPro" id="IPR017871">
    <property type="entry name" value="ABC_transporter-like_CS"/>
</dbReference>
<keyword evidence="3 9" id="KW-0812">Transmembrane</keyword>
<feature type="transmembrane region" description="Helical" evidence="9">
    <location>
        <begin position="114"/>
        <end position="135"/>
    </location>
</feature>
<evidence type="ECO:0000256" key="3">
    <source>
        <dbReference type="ARBA" id="ARBA00022692"/>
    </source>
</evidence>
<dbReference type="PANTHER" id="PTHR43394">
    <property type="entry name" value="ATP-DEPENDENT PERMEASE MDL1, MITOCHONDRIAL"/>
    <property type="match status" value="1"/>
</dbReference>
<dbReference type="CDD" id="cd18577">
    <property type="entry name" value="ABC_6TM_Pgp_ABCB1_D1_like"/>
    <property type="match status" value="1"/>
</dbReference>
<dbReference type="SMART" id="SM00382">
    <property type="entry name" value="AAA"/>
    <property type="match status" value="2"/>
</dbReference>
<dbReference type="PROSITE" id="PS50893">
    <property type="entry name" value="ABC_TRANSPORTER_2"/>
    <property type="match status" value="2"/>
</dbReference>
<dbReference type="GO" id="GO:0090374">
    <property type="term" value="P:oligopeptide export from mitochondrion"/>
    <property type="evidence" value="ECO:0007669"/>
    <property type="project" value="TreeGrafter"/>
</dbReference>
<dbReference type="SUPFAM" id="SSF90123">
    <property type="entry name" value="ABC transporter transmembrane region"/>
    <property type="match status" value="2"/>
</dbReference>
<dbReference type="GO" id="GO:0015421">
    <property type="term" value="F:ABC-type oligopeptide transporter activity"/>
    <property type="evidence" value="ECO:0007669"/>
    <property type="project" value="TreeGrafter"/>
</dbReference>
<dbReference type="InterPro" id="IPR039421">
    <property type="entry name" value="Type_1_exporter"/>
</dbReference>
<name>A0A194UQZ6_CYTMA</name>
<evidence type="ECO:0000256" key="7">
    <source>
        <dbReference type="ARBA" id="ARBA00023136"/>
    </source>
</evidence>
<dbReference type="STRING" id="694573.A0A194UQZ6"/>
<accession>A0A194UQZ6</accession>
<evidence type="ECO:0000256" key="8">
    <source>
        <dbReference type="SAM" id="MobiDB-lite"/>
    </source>
</evidence>
<feature type="domain" description="ABC transporter" evidence="10">
    <location>
        <begin position="289"/>
        <end position="609"/>
    </location>
</feature>
<feature type="transmembrane region" description="Helical" evidence="9">
    <location>
        <begin position="192"/>
        <end position="214"/>
    </location>
</feature>
<dbReference type="InterPro" id="IPR003593">
    <property type="entry name" value="AAA+_ATPase"/>
</dbReference>
<evidence type="ECO:0000256" key="5">
    <source>
        <dbReference type="ARBA" id="ARBA00022840"/>
    </source>
</evidence>
<keyword evidence="4" id="KW-0547">Nucleotide-binding</keyword>
<feature type="transmembrane region" description="Helical" evidence="9">
    <location>
        <begin position="831"/>
        <end position="849"/>
    </location>
</feature>
<feature type="transmembrane region" description="Helical" evidence="9">
    <location>
        <begin position="725"/>
        <end position="745"/>
    </location>
</feature>
<dbReference type="FunFam" id="3.40.50.300:FF:000913">
    <property type="entry name" value="ABC multidrug transporter SitT"/>
    <property type="match status" value="1"/>
</dbReference>
<dbReference type="Pfam" id="PF00664">
    <property type="entry name" value="ABC_membrane"/>
    <property type="match status" value="2"/>
</dbReference>
<dbReference type="PANTHER" id="PTHR43394:SF18">
    <property type="entry name" value="ABC TRANSPORTER B FAMILY MEMBER 11-LIKE"/>
    <property type="match status" value="1"/>
</dbReference>
<dbReference type="Proteomes" id="UP000078576">
    <property type="component" value="Unassembled WGS sequence"/>
</dbReference>
<evidence type="ECO:0000259" key="11">
    <source>
        <dbReference type="PROSITE" id="PS50929"/>
    </source>
</evidence>
<proteinExistence type="inferred from homology"/>
<keyword evidence="13" id="KW-1185">Reference proteome</keyword>
<dbReference type="OrthoDB" id="6500128at2759"/>
<comment type="similarity">
    <text evidence="2">Belongs to the ABC transporter superfamily. ABCB family. Multidrug resistance exporter (TC 3.A.1.201) subfamily.</text>
</comment>
<dbReference type="GO" id="GO:0005524">
    <property type="term" value="F:ATP binding"/>
    <property type="evidence" value="ECO:0007669"/>
    <property type="project" value="UniProtKB-KW"/>
</dbReference>
<feature type="domain" description="ABC transporter" evidence="10">
    <location>
        <begin position="1014"/>
        <end position="1252"/>
    </location>
</feature>
<dbReference type="SUPFAM" id="SSF52540">
    <property type="entry name" value="P-loop containing nucleoside triphosphate hydrolases"/>
    <property type="match status" value="3"/>
</dbReference>
<dbReference type="CDD" id="cd18578">
    <property type="entry name" value="ABC_6TM_Pgp_ABCB1_D2_like"/>
    <property type="match status" value="1"/>
</dbReference>
<protein>
    <submittedName>
        <fullName evidence="12">Leptomycin B resistance protein pmd1</fullName>
    </submittedName>
</protein>
<feature type="region of interest" description="Disordered" evidence="8">
    <location>
        <begin position="360"/>
        <end position="420"/>
    </location>
</feature>
<dbReference type="InterPro" id="IPR003439">
    <property type="entry name" value="ABC_transporter-like_ATP-bd"/>
</dbReference>
<feature type="transmembrane region" description="Helical" evidence="9">
    <location>
        <begin position="88"/>
        <end position="108"/>
    </location>
</feature>
<organism evidence="12 13">
    <name type="scientific">Cytospora mali</name>
    <name type="common">Apple Valsa canker fungus</name>
    <name type="synonym">Valsa mali</name>
    <dbReference type="NCBI Taxonomy" id="578113"/>
    <lineage>
        <taxon>Eukaryota</taxon>
        <taxon>Fungi</taxon>
        <taxon>Dikarya</taxon>
        <taxon>Ascomycota</taxon>
        <taxon>Pezizomycotina</taxon>
        <taxon>Sordariomycetes</taxon>
        <taxon>Sordariomycetidae</taxon>
        <taxon>Diaporthales</taxon>
        <taxon>Cytosporaceae</taxon>
        <taxon>Cytospora</taxon>
    </lineage>
</organism>
<dbReference type="InterPro" id="IPR036640">
    <property type="entry name" value="ABC1_TM_sf"/>
</dbReference>
<evidence type="ECO:0000256" key="2">
    <source>
        <dbReference type="ARBA" id="ARBA00007577"/>
    </source>
</evidence>
<dbReference type="EMBL" id="KN714671">
    <property type="protein sequence ID" value="KUI54069.1"/>
    <property type="molecule type" value="Genomic_DNA"/>
</dbReference>
<feature type="transmembrane region" description="Helical" evidence="9">
    <location>
        <begin position="12"/>
        <end position="30"/>
    </location>
</feature>
<evidence type="ECO:0000256" key="9">
    <source>
        <dbReference type="SAM" id="Phobius"/>
    </source>
</evidence>
<sequence length="1257" mass="138195">MKAEFEHYLDRQVLLMLILFLVRFTLSYMSKFSFRLIGIRISAAIRLHYLSSLLNQTVHVLDSMAPGAAAGTITSTANTLQVGISEKLGTFLEAITCVISAVIVAFTYSWRVTLVTASVVVFISATVGTFIPFIVKGTNRSTRAETRAAAVATESFAAIRMVYACGAQGRMAKMYAKWVDEAKRHGIYTSPFIALNFGCVFFGLYGSFGLSFWYGTKASSEGLIDGVGTIVVVLLSVFLMTMSLERMTSPLMDASKATVAAASFFAVIDAPQPERGSLKEPEVTADGDIVFEGVTFAYPCRPSAKVLDDVNLTIEAGKITAIVGPSGSGKSTIVGLVEQWYTLHSQAIIYKAIEKAVRKKKETKRHDQPEATAGEGGKSSLWTRLKAQQRQGRDSEADGEDRDGIETPTELDNGEPVKLSGRIMTSGRNLDDIDVKWWRSQIGLVQQEPFLFNDSIYANVMHGLVGTQWEDEPLEIKQDLARQACKEAFADEFIDRLPEGYDTQVGDSGLKLSGGQRQRLAIARSIVKKPKILILDEATSAIDVRSEKIIQAALDRVSRGRTTIMIAHRLSTIAKADNILVLQNGKLTEQGSHESLLSNQEGVYSGLVRAQRLTLGKEEWEAGRSLVSAAVEEEAEDKRAILVNEMSASQALISGDETTNTWKNKGVIGSFGRLLYEQRSRYPFYIIIVLSSAGVASALPLQAYLFAQVINVFTLPPDDFLSRSAFWSLMWLILALAVGFFYIIMGFFTVNLEHFTCATSREQYFSALIRQKIDFFDDKDHSVGTLTSMVQGDPKQLGELLGLNMGMVICSVFQLIGTLTIAFIFGWKLALVTLCVTVPIGLACAWYRLKYEMEFVKMSTAVFEESSKWAAEAIGAFRCVSSLTLEDMIIRRYRHLLHEHTMAAYRKARWTSIVIALSESLSMACQALIFWYGGQLLASREYGILQFFVCYQAATQGAEAAGVGFSFGPNAAQATAAANRILSIRESRGEQLKEQKQPVEDSGMIPHSDGGVKIELRDVAFKYPTRDVPVFEHLNITVEKGQVAALVGASGSGKSSIVALLERFYDIQEGSIMCNGRDIKSVDVHEYRKMFSLVAQEATLFQGTIRENILLGVPDSSTITDSQLHQACRDAAIHDFIVSLPEGYNTNVGSRGVALSGGQKQRLSIARAIIRDPKVLLLDEATSSLDSESEKQITSALQKVAKGRTTLAVAHRLSTIQHADVIYVLGEGKVLEVGNHAELLRQKGIYYTMCQSQALDR</sequence>
<feature type="compositionally biased region" description="Polar residues" evidence="8">
    <location>
        <begin position="380"/>
        <end position="390"/>
    </location>
</feature>